<dbReference type="Proteomes" id="UP000717995">
    <property type="component" value="Unassembled WGS sequence"/>
</dbReference>
<sequence>MSCPQPQIRLTPLTSGPLLRNPKVLLGGEHQPTLLRYLDGWPKRWRRPYTLLIQFAREGESLARFADDSFDLAVVQTPAVGQLPELVSQLTRVARQGLITRRPPRLSLQG</sequence>
<dbReference type="GO" id="GO:0008168">
    <property type="term" value="F:methyltransferase activity"/>
    <property type="evidence" value="ECO:0007669"/>
    <property type="project" value="UniProtKB-KW"/>
</dbReference>
<name>A0ABS2I9T2_9GAMM</name>
<organism evidence="1 2">
    <name type="scientific">Zestomonas insulae</name>
    <dbReference type="NCBI Taxonomy" id="2809017"/>
    <lineage>
        <taxon>Bacteria</taxon>
        <taxon>Pseudomonadati</taxon>
        <taxon>Pseudomonadota</taxon>
        <taxon>Gammaproteobacteria</taxon>
        <taxon>Pseudomonadales</taxon>
        <taxon>Pseudomonadaceae</taxon>
        <taxon>Zestomonas</taxon>
    </lineage>
</organism>
<comment type="caution">
    <text evidence="1">The sequence shown here is derived from an EMBL/GenBank/DDBJ whole genome shotgun (WGS) entry which is preliminary data.</text>
</comment>
<keyword evidence="2" id="KW-1185">Reference proteome</keyword>
<protein>
    <submittedName>
        <fullName evidence="1">Class I SAM-dependent methyltransferase</fullName>
    </submittedName>
</protein>
<keyword evidence="1" id="KW-0489">Methyltransferase</keyword>
<proteinExistence type="predicted"/>
<evidence type="ECO:0000313" key="1">
    <source>
        <dbReference type="EMBL" id="MBM7059413.1"/>
    </source>
</evidence>
<gene>
    <name evidence="1" type="ORF">JQX08_01715</name>
</gene>
<keyword evidence="1" id="KW-0808">Transferase</keyword>
<evidence type="ECO:0000313" key="2">
    <source>
        <dbReference type="Proteomes" id="UP000717995"/>
    </source>
</evidence>
<dbReference type="EMBL" id="JAFEUP010000001">
    <property type="protein sequence ID" value="MBM7059413.1"/>
    <property type="molecule type" value="Genomic_DNA"/>
</dbReference>
<dbReference type="GO" id="GO:0032259">
    <property type="term" value="P:methylation"/>
    <property type="evidence" value="ECO:0007669"/>
    <property type="project" value="UniProtKB-KW"/>
</dbReference>
<dbReference type="RefSeq" id="WP_204914270.1">
    <property type="nucleotide sequence ID" value="NZ_JAFEUP010000001.1"/>
</dbReference>
<reference evidence="1 2" key="1">
    <citation type="submission" date="2021-02" db="EMBL/GenBank/DDBJ databases">
        <authorList>
            <person name="Lee D.-H."/>
        </authorList>
    </citation>
    <scope>NUCLEOTIDE SEQUENCE [LARGE SCALE GENOMIC DNA]</scope>
    <source>
        <strain evidence="1 2">UL073</strain>
    </source>
</reference>
<accession>A0ABS2I9T2</accession>